<dbReference type="RefSeq" id="WP_013337525.1">
    <property type="nucleotide sequence ID" value="NC_014537.1"/>
</dbReference>
<evidence type="ECO:0008006" key="4">
    <source>
        <dbReference type="Google" id="ProtNLM"/>
    </source>
</evidence>
<dbReference type="AlphaFoldDB" id="E1QRI6"/>
<dbReference type="KEGG" id="vdi:Vdis_2434"/>
<protein>
    <recommendedName>
        <fullName evidence="4">Type IV pilin</fullName>
    </recommendedName>
</protein>
<name>E1QRI6_VULDI</name>
<evidence type="ECO:0000256" key="1">
    <source>
        <dbReference type="SAM" id="Phobius"/>
    </source>
</evidence>
<dbReference type="GeneID" id="9753394"/>
<reference evidence="3" key="2">
    <citation type="journal article" date="2010" name="Stand. Genomic Sci.">
        <title>Complete genome sequence of Vulcanisaeta distributa type strain (IC-017T).</title>
        <authorList>
            <person name="Mavromatis K."/>
            <person name="Sikorski J."/>
            <person name="Pabst E."/>
            <person name="Teshima H."/>
            <person name="Lapidus A."/>
            <person name="Lucas S."/>
            <person name="Nolan M."/>
            <person name="Glavina Del Rio T."/>
            <person name="Cheng J."/>
            <person name="Bruce D."/>
            <person name="Goodwin L."/>
            <person name="Pitluck S."/>
            <person name="Liolios K."/>
            <person name="Ivanova N."/>
            <person name="Mikhailova N."/>
            <person name="Pati A."/>
            <person name="Chen A."/>
            <person name="Palaniappan K."/>
            <person name="Land M."/>
            <person name="Hauser L."/>
            <person name="Chang Y."/>
            <person name="Jeffries C."/>
            <person name="Rohde M."/>
            <person name="Spring S."/>
            <person name="Goker M."/>
            <person name="Wirth R."/>
            <person name="Woyke T."/>
            <person name="Bristow J."/>
            <person name="Eisen J."/>
            <person name="Markowitz V."/>
            <person name="Hugenholtz P."/>
            <person name="Klenk H."/>
            <person name="Kyrpides N."/>
        </authorList>
    </citation>
    <scope>NUCLEOTIDE SEQUENCE [LARGE SCALE GENOMIC DNA]</scope>
    <source>
        <strain evidence="3">DSM 14429 / JCM 11212 / NBRC 100878 / IC-017</strain>
    </source>
</reference>
<organism evidence="2 3">
    <name type="scientific">Vulcanisaeta distributa (strain DSM 14429 / JCM 11212 / NBRC 100878 / IC-017)</name>
    <dbReference type="NCBI Taxonomy" id="572478"/>
    <lineage>
        <taxon>Archaea</taxon>
        <taxon>Thermoproteota</taxon>
        <taxon>Thermoprotei</taxon>
        <taxon>Thermoproteales</taxon>
        <taxon>Thermoproteaceae</taxon>
        <taxon>Vulcanisaeta</taxon>
    </lineage>
</organism>
<keyword evidence="1" id="KW-1133">Transmembrane helix</keyword>
<evidence type="ECO:0000313" key="3">
    <source>
        <dbReference type="Proteomes" id="UP000006681"/>
    </source>
</evidence>
<keyword evidence="1" id="KW-0472">Membrane</keyword>
<sequence>MATKMNRKGISNVVATIILIAVAIALAVAVAVWVFGLAGSASKTASLQIQALGLSGVGNGNNTSPYLVILVSNPSSSGVGINGFTLGSLSCVFTQPISIAAGTQGGNLTIVLQTSNGYFATGSNAITVSYKYNGNTESTSGSCSGQQAAQVGIQYSGYITTVSGQTYPFSVTATS</sequence>
<evidence type="ECO:0000313" key="2">
    <source>
        <dbReference type="EMBL" id="ADN51800.1"/>
    </source>
</evidence>
<accession>E1QRI6</accession>
<dbReference type="HOGENOM" id="CLU_1682803_0_0_2"/>
<feature type="transmembrane region" description="Helical" evidence="1">
    <location>
        <begin position="12"/>
        <end position="36"/>
    </location>
</feature>
<gene>
    <name evidence="2" type="ordered locus">Vdis_2434</name>
</gene>
<keyword evidence="3" id="KW-1185">Reference proteome</keyword>
<dbReference type="EMBL" id="CP002100">
    <property type="protein sequence ID" value="ADN51800.1"/>
    <property type="molecule type" value="Genomic_DNA"/>
</dbReference>
<dbReference type="eggNOG" id="arCOG03871">
    <property type="taxonomic scope" value="Archaea"/>
</dbReference>
<keyword evidence="1" id="KW-0812">Transmembrane</keyword>
<reference evidence="2 3" key="1">
    <citation type="journal article" date="2010" name="Stand. Genomic Sci.">
        <title>Complete genome sequence of Vulcanisaeta distributa type strain (IC-017).</title>
        <authorList>
            <person name="Mavromatis K."/>
            <person name="Sikorski J."/>
            <person name="Pabst E."/>
            <person name="Teshima H."/>
            <person name="Lapidus A."/>
            <person name="Lucas S."/>
            <person name="Nolan M."/>
            <person name="Glavina Del Rio T."/>
            <person name="Cheng J.F."/>
            <person name="Bruce D."/>
            <person name="Goodwin L."/>
            <person name="Pitluck S."/>
            <person name="Liolios K."/>
            <person name="Ivanova N."/>
            <person name="Mikhailova N."/>
            <person name="Pati A."/>
            <person name="Chen A."/>
            <person name="Palaniappan K."/>
            <person name="Land M."/>
            <person name="Hauser L."/>
            <person name="Chang Y.J."/>
            <person name="Jeffries C.D."/>
            <person name="Rohde M."/>
            <person name="Spring S."/>
            <person name="Goker M."/>
            <person name="Wirth R."/>
            <person name="Woyke T."/>
            <person name="Bristow J."/>
            <person name="Eisen J.A."/>
            <person name="Markowitz V."/>
            <person name="Hugenholtz P."/>
            <person name="Klenk H.P."/>
            <person name="Kyrpides N.C."/>
        </authorList>
    </citation>
    <scope>NUCLEOTIDE SEQUENCE [LARGE SCALE GENOMIC DNA]</scope>
    <source>
        <strain evidence="3">DSM 14429 / JCM 11212 / NBRC 100878 / IC-017</strain>
    </source>
</reference>
<dbReference type="InterPro" id="IPR013373">
    <property type="entry name" value="Flagellin/pilin_N_arc"/>
</dbReference>
<dbReference type="Proteomes" id="UP000006681">
    <property type="component" value="Chromosome"/>
</dbReference>
<dbReference type="NCBIfam" id="TIGR02537">
    <property type="entry name" value="arch_flag_Nterm"/>
    <property type="match status" value="1"/>
</dbReference>
<proteinExistence type="predicted"/>